<evidence type="ECO:0000313" key="8">
    <source>
        <dbReference type="Proteomes" id="UP001479436"/>
    </source>
</evidence>
<dbReference type="GO" id="GO:0061630">
    <property type="term" value="F:ubiquitin protein ligase activity"/>
    <property type="evidence" value="ECO:0007669"/>
    <property type="project" value="UniProtKB-EC"/>
</dbReference>
<evidence type="ECO:0000259" key="5">
    <source>
        <dbReference type="PROSITE" id="PS50102"/>
    </source>
</evidence>
<evidence type="ECO:0000313" key="7">
    <source>
        <dbReference type="EMBL" id="KAK9722384.1"/>
    </source>
</evidence>
<evidence type="ECO:0000259" key="6">
    <source>
        <dbReference type="PROSITE" id="PS50103"/>
    </source>
</evidence>
<keyword evidence="2" id="KW-0479">Metal-binding</keyword>
<feature type="compositionally biased region" description="Polar residues" evidence="3">
    <location>
        <begin position="847"/>
        <end position="856"/>
    </location>
</feature>
<dbReference type="InterPro" id="IPR034261">
    <property type="entry name" value="CNOT4_RRM"/>
</dbReference>
<feature type="domain" description="RING-type" evidence="4">
    <location>
        <begin position="9"/>
        <end position="52"/>
    </location>
</feature>
<dbReference type="EC" id="2.3.2.27" evidence="7"/>
<feature type="domain" description="RRM" evidence="5">
    <location>
        <begin position="104"/>
        <end position="192"/>
    </location>
</feature>
<keyword evidence="7" id="KW-0808">Transferase</keyword>
<dbReference type="Gene3D" id="3.30.70.330">
    <property type="match status" value="1"/>
</dbReference>
<dbReference type="Proteomes" id="UP001479436">
    <property type="component" value="Unassembled WGS sequence"/>
</dbReference>
<keyword evidence="7" id="KW-0012">Acyltransferase</keyword>
<proteinExistence type="predicted"/>
<name>A0ABR2W7F1_9FUNG</name>
<dbReference type="EMBL" id="JASJQH010006950">
    <property type="protein sequence ID" value="KAK9722384.1"/>
    <property type="molecule type" value="Genomic_DNA"/>
</dbReference>
<dbReference type="CDD" id="cd16618">
    <property type="entry name" value="mRING-HC-C4C4_CNOT4"/>
    <property type="match status" value="1"/>
</dbReference>
<dbReference type="InterPro" id="IPR035979">
    <property type="entry name" value="RBD_domain_sf"/>
</dbReference>
<dbReference type="Gene3D" id="3.30.40.10">
    <property type="entry name" value="Zinc/RING finger domain, C3HC4 (zinc finger)"/>
    <property type="match status" value="1"/>
</dbReference>
<feature type="region of interest" description="Disordered" evidence="3">
    <location>
        <begin position="747"/>
        <end position="772"/>
    </location>
</feature>
<feature type="region of interest" description="Disordered" evidence="3">
    <location>
        <begin position="846"/>
        <end position="865"/>
    </location>
</feature>
<feature type="region of interest" description="Disordered" evidence="3">
    <location>
        <begin position="237"/>
        <end position="275"/>
    </location>
</feature>
<dbReference type="SUPFAM" id="SSF57850">
    <property type="entry name" value="RING/U-box"/>
    <property type="match status" value="1"/>
</dbReference>
<dbReference type="InterPro" id="IPR012677">
    <property type="entry name" value="Nucleotide-bd_a/b_plait_sf"/>
</dbReference>
<dbReference type="PANTHER" id="PTHR12603">
    <property type="entry name" value="CCR4-NOT TRANSCRIPTION COMPLEX RELATED"/>
    <property type="match status" value="1"/>
</dbReference>
<feature type="compositionally biased region" description="Low complexity" evidence="3">
    <location>
        <begin position="258"/>
        <end position="275"/>
    </location>
</feature>
<feature type="compositionally biased region" description="Polar residues" evidence="3">
    <location>
        <begin position="377"/>
        <end position="406"/>
    </location>
</feature>
<feature type="compositionally biased region" description="Polar residues" evidence="3">
    <location>
        <begin position="434"/>
        <end position="452"/>
    </location>
</feature>
<keyword evidence="2" id="KW-0863">Zinc-finger</keyword>
<gene>
    <name evidence="7" type="primary">NOT4_2</name>
    <name evidence="7" type="ORF">K7432_002689</name>
</gene>
<dbReference type="InterPro" id="IPR000571">
    <property type="entry name" value="Znf_CCCH"/>
</dbReference>
<dbReference type="PROSITE" id="PS50103">
    <property type="entry name" value="ZF_C3H1"/>
    <property type="match status" value="1"/>
</dbReference>
<dbReference type="SMART" id="SM00360">
    <property type="entry name" value="RRM"/>
    <property type="match status" value="1"/>
</dbReference>
<accession>A0ABR2W7F1</accession>
<organism evidence="7 8">
    <name type="scientific">Basidiobolus ranarum</name>
    <dbReference type="NCBI Taxonomy" id="34480"/>
    <lineage>
        <taxon>Eukaryota</taxon>
        <taxon>Fungi</taxon>
        <taxon>Fungi incertae sedis</taxon>
        <taxon>Zoopagomycota</taxon>
        <taxon>Entomophthoromycotina</taxon>
        <taxon>Basidiobolomycetes</taxon>
        <taxon>Basidiobolales</taxon>
        <taxon>Basidiobolaceae</taxon>
        <taxon>Basidiobolus</taxon>
    </lineage>
</organism>
<dbReference type="PROSITE" id="PS50102">
    <property type="entry name" value="RRM"/>
    <property type="match status" value="1"/>
</dbReference>
<dbReference type="Pfam" id="PF00076">
    <property type="entry name" value="RRM_1"/>
    <property type="match status" value="1"/>
</dbReference>
<dbReference type="InterPro" id="IPR001841">
    <property type="entry name" value="Znf_RING"/>
</dbReference>
<evidence type="ECO:0000256" key="1">
    <source>
        <dbReference type="PROSITE-ProRule" id="PRU00176"/>
    </source>
</evidence>
<feature type="zinc finger region" description="C3H1-type" evidence="2">
    <location>
        <begin position="189"/>
        <end position="216"/>
    </location>
</feature>
<keyword evidence="2" id="KW-0862">Zinc</keyword>
<reference evidence="7 8" key="1">
    <citation type="submission" date="2023-04" db="EMBL/GenBank/DDBJ databases">
        <title>Genome of Basidiobolus ranarum AG-B5.</title>
        <authorList>
            <person name="Stajich J.E."/>
            <person name="Carter-House D."/>
            <person name="Gryganskyi A."/>
        </authorList>
    </citation>
    <scope>NUCLEOTIDE SEQUENCE [LARGE SCALE GENOMIC DNA]</scope>
    <source>
        <strain evidence="7 8">AG-B5</strain>
    </source>
</reference>
<keyword evidence="1" id="KW-0694">RNA-binding</keyword>
<dbReference type="InterPro" id="IPR000504">
    <property type="entry name" value="RRM_dom"/>
</dbReference>
<dbReference type="PROSITE" id="PS50089">
    <property type="entry name" value="ZF_RING_2"/>
    <property type="match status" value="1"/>
</dbReference>
<dbReference type="PANTHER" id="PTHR12603:SF0">
    <property type="entry name" value="CCR4-NOT TRANSCRIPTION COMPLEX SUBUNIT 4"/>
    <property type="match status" value="1"/>
</dbReference>
<dbReference type="SUPFAM" id="SSF54928">
    <property type="entry name" value="RNA-binding domain, RBD"/>
    <property type="match status" value="1"/>
</dbReference>
<dbReference type="InterPro" id="IPR013083">
    <property type="entry name" value="Znf_RING/FYVE/PHD"/>
</dbReference>
<dbReference type="InterPro" id="IPR039515">
    <property type="entry name" value="NOT4_mRING-HC-C4C4"/>
</dbReference>
<feature type="region of interest" description="Disordered" evidence="3">
    <location>
        <begin position="319"/>
        <end position="455"/>
    </location>
</feature>
<dbReference type="InterPro" id="IPR039780">
    <property type="entry name" value="Mot2"/>
</dbReference>
<dbReference type="InterPro" id="IPR003954">
    <property type="entry name" value="RRM_euk-type"/>
</dbReference>
<comment type="caution">
    <text evidence="7">The sequence shown here is derived from an EMBL/GenBank/DDBJ whole genome shotgun (WGS) entry which is preliminary data.</text>
</comment>
<dbReference type="CDD" id="cd12438">
    <property type="entry name" value="RRM_CNOT4"/>
    <property type="match status" value="1"/>
</dbReference>
<keyword evidence="8" id="KW-1185">Reference proteome</keyword>
<feature type="domain" description="C3H1-type" evidence="6">
    <location>
        <begin position="189"/>
        <end position="216"/>
    </location>
</feature>
<protein>
    <submittedName>
        <fullName evidence="7">Transcriptional repressor general negative regulator of transcription subunit 4</fullName>
        <ecNumber evidence="7">2.3.2.27</ecNumber>
    </submittedName>
</protein>
<sequence length="895" mass="99672">MSDLEDYDCPLCMEELDFSERNFKPCPCGYQICRFCWHHIKEELNGKCPACRRAYSDENVQFTPVTSTELSRIKTEKKAKEREKKEIESMSRKHLANVRVVQKNLIYVIGLTAKVTEEVLRSSDYFGQYGKITKVVINRRHAQNSTSTHPGQTPTVGVYITYARREDSAKAISAVDGSMSDGRILRATYGTTKYCTYYLRNMPCQNPNCMYLHEPGEEADTFTREDLASGRHNLKDHHAQMEHSSPKPQILGTHAHSPELSSFEPSYSSPQSPETPVAIYRSESKSNDGDNEGSALPATASWAKLATNKSKLSTVKSPLLSLDQFPPPPAAVRPKAKVISLSKKSQSDQKSRTSSDEGDGDSKKPQEVGPPGKYTAGTGSKITTGNNTPVLSSSPESVTQETQTHSKQAEVGVDTQKEVSARAAAPETNVLEEQVSTNDQTQVVEATQQPEQSLIDEERLHQEVMAELERERSAFYQQQPRTNVSLPPGLMEAFPFNPISLSANTYKGGFDPFGSENNKERDGRDSLLSSMQNMHIRNSYSNQSEVDPNRPFGSFAVDEFSQIPQYQKQTLESNNTQPVQNSRPKLYSRFGFALNEEEDFGSIQSRMSSINHIAPQPSGLFDPFGRSAPNHAPDQDNVRGMFPTHLSNFGTQSKEEISHRAMSHRGDGRGLVTGGQEWGVHQHPTSPFASQNPMQFAAQSPIRSMPPGMAPPPGYASGYSGRAFNPMSGYGYEDRPDAAFPSYSGRIPDQERSPTRHLHQNPNLPFRSEPQTYGMDMFDRNLRRIPDSQPPGLGQYDAQFASEQTDFFSNFLRAAAEKRNAAANIGESGHYRDPRAHFEDPAIMSARVSSPPNSTDLSEKMDPRNWNGNANFHRLRGYDVDFKLDNGELGQFQVS</sequence>
<feature type="compositionally biased region" description="Basic and acidic residues" evidence="3">
    <location>
        <begin position="345"/>
        <end position="366"/>
    </location>
</feature>
<dbReference type="Pfam" id="PF14570">
    <property type="entry name" value="zf-RING_4"/>
    <property type="match status" value="1"/>
</dbReference>
<evidence type="ECO:0000259" key="4">
    <source>
        <dbReference type="PROSITE" id="PS50089"/>
    </source>
</evidence>
<dbReference type="SMART" id="SM00361">
    <property type="entry name" value="RRM_1"/>
    <property type="match status" value="1"/>
</dbReference>
<evidence type="ECO:0000256" key="2">
    <source>
        <dbReference type="PROSITE-ProRule" id="PRU00723"/>
    </source>
</evidence>
<evidence type="ECO:0000256" key="3">
    <source>
        <dbReference type="SAM" id="MobiDB-lite"/>
    </source>
</evidence>